<name>A0A2P8FLR2_9BACT</name>
<sequence>MLTTIEGVYENGQVILKESPPVKKSSKVLVTFMGDDNNTFTGQKRQLGSMAGTIKTADDFNDSLDDLSDYI</sequence>
<protein>
    <recommendedName>
        <fullName evidence="3">DUF2281 domain-containing protein</fullName>
    </recommendedName>
</protein>
<reference evidence="1 2" key="1">
    <citation type="submission" date="2018-03" db="EMBL/GenBank/DDBJ databases">
        <title>Genomic Encyclopedia of Archaeal and Bacterial Type Strains, Phase II (KMG-II): from individual species to whole genera.</title>
        <authorList>
            <person name="Goeker M."/>
        </authorList>
    </citation>
    <scope>NUCLEOTIDE SEQUENCE [LARGE SCALE GENOMIC DNA]</scope>
    <source>
        <strain evidence="1 2">DSM 29057</strain>
    </source>
</reference>
<organism evidence="1 2">
    <name type="scientific">Dyadobacter jiangsuensis</name>
    <dbReference type="NCBI Taxonomy" id="1591085"/>
    <lineage>
        <taxon>Bacteria</taxon>
        <taxon>Pseudomonadati</taxon>
        <taxon>Bacteroidota</taxon>
        <taxon>Cytophagia</taxon>
        <taxon>Cytophagales</taxon>
        <taxon>Spirosomataceae</taxon>
        <taxon>Dyadobacter</taxon>
    </lineage>
</organism>
<dbReference type="Proteomes" id="UP000241964">
    <property type="component" value="Unassembled WGS sequence"/>
</dbReference>
<gene>
    <name evidence="1" type="ORF">CLV60_11922</name>
</gene>
<comment type="caution">
    <text evidence="1">The sequence shown here is derived from an EMBL/GenBank/DDBJ whole genome shotgun (WGS) entry which is preliminary data.</text>
</comment>
<keyword evidence="2" id="KW-1185">Reference proteome</keyword>
<dbReference type="AlphaFoldDB" id="A0A2P8FLR2"/>
<dbReference type="EMBL" id="PYAS01000019">
    <property type="protein sequence ID" value="PSL22664.1"/>
    <property type="molecule type" value="Genomic_DNA"/>
</dbReference>
<dbReference type="RefSeq" id="WP_106599051.1">
    <property type="nucleotide sequence ID" value="NZ_PYAS01000019.1"/>
</dbReference>
<evidence type="ECO:0008006" key="3">
    <source>
        <dbReference type="Google" id="ProtNLM"/>
    </source>
</evidence>
<proteinExistence type="predicted"/>
<accession>A0A2P8FLR2</accession>
<evidence type="ECO:0000313" key="2">
    <source>
        <dbReference type="Proteomes" id="UP000241964"/>
    </source>
</evidence>
<evidence type="ECO:0000313" key="1">
    <source>
        <dbReference type="EMBL" id="PSL22664.1"/>
    </source>
</evidence>